<keyword evidence="2" id="KW-0479">Metal-binding</keyword>
<evidence type="ECO:0000259" key="9">
    <source>
        <dbReference type="PROSITE" id="PS50157"/>
    </source>
</evidence>
<dbReference type="GO" id="GO:0003677">
    <property type="term" value="F:DNA binding"/>
    <property type="evidence" value="ECO:0007669"/>
    <property type="project" value="UniProtKB-KW"/>
</dbReference>
<dbReference type="SMART" id="SM00868">
    <property type="entry name" value="zf-AD"/>
    <property type="match status" value="2"/>
</dbReference>
<dbReference type="SUPFAM" id="SSF57667">
    <property type="entry name" value="beta-beta-alpha zinc fingers"/>
    <property type="match status" value="1"/>
</dbReference>
<protein>
    <recommendedName>
        <fullName evidence="9">C2H2-type domain-containing protein</fullName>
    </recommendedName>
</protein>
<dbReference type="Pfam" id="PF13909">
    <property type="entry name" value="zf-H2C2_5"/>
    <property type="match status" value="1"/>
</dbReference>
<dbReference type="InterPro" id="IPR012934">
    <property type="entry name" value="Znf_AD"/>
</dbReference>
<evidence type="ECO:0000256" key="4">
    <source>
        <dbReference type="ARBA" id="ARBA00022771"/>
    </source>
</evidence>
<dbReference type="GO" id="GO:0005634">
    <property type="term" value="C:nucleus"/>
    <property type="evidence" value="ECO:0007669"/>
    <property type="project" value="UniProtKB-SubCell"/>
</dbReference>
<dbReference type="InterPro" id="IPR036236">
    <property type="entry name" value="Znf_C2H2_sf"/>
</dbReference>
<keyword evidence="6" id="KW-0238">DNA-binding</keyword>
<dbReference type="PROSITE" id="PS50157">
    <property type="entry name" value="ZINC_FINGER_C2H2_2"/>
    <property type="match status" value="1"/>
</dbReference>
<evidence type="ECO:0000313" key="10">
    <source>
        <dbReference type="EMBL" id="KAK9869605.1"/>
    </source>
</evidence>
<dbReference type="Gene3D" id="3.30.160.60">
    <property type="entry name" value="Classic Zinc Finger"/>
    <property type="match status" value="2"/>
</dbReference>
<evidence type="ECO:0000256" key="5">
    <source>
        <dbReference type="ARBA" id="ARBA00022833"/>
    </source>
</evidence>
<organism evidence="10 11">
    <name type="scientific">Henosepilachna vigintioctopunctata</name>
    <dbReference type="NCBI Taxonomy" id="420089"/>
    <lineage>
        <taxon>Eukaryota</taxon>
        <taxon>Metazoa</taxon>
        <taxon>Ecdysozoa</taxon>
        <taxon>Arthropoda</taxon>
        <taxon>Hexapoda</taxon>
        <taxon>Insecta</taxon>
        <taxon>Pterygota</taxon>
        <taxon>Neoptera</taxon>
        <taxon>Endopterygota</taxon>
        <taxon>Coleoptera</taxon>
        <taxon>Polyphaga</taxon>
        <taxon>Cucujiformia</taxon>
        <taxon>Coccinelloidea</taxon>
        <taxon>Coccinellidae</taxon>
        <taxon>Epilachninae</taxon>
        <taxon>Epilachnini</taxon>
        <taxon>Henosepilachna</taxon>
    </lineage>
</organism>
<comment type="caution">
    <text evidence="10">The sequence shown here is derived from an EMBL/GenBank/DDBJ whole genome shotgun (WGS) entry which is preliminary data.</text>
</comment>
<evidence type="ECO:0000256" key="8">
    <source>
        <dbReference type="PROSITE-ProRule" id="PRU00042"/>
    </source>
</evidence>
<dbReference type="InterPro" id="IPR013087">
    <property type="entry name" value="Znf_C2H2_type"/>
</dbReference>
<evidence type="ECO:0000256" key="3">
    <source>
        <dbReference type="ARBA" id="ARBA00022737"/>
    </source>
</evidence>
<feature type="domain" description="C2H2-type" evidence="9">
    <location>
        <begin position="292"/>
        <end position="319"/>
    </location>
</feature>
<dbReference type="PANTHER" id="PTHR24392">
    <property type="entry name" value="ZINC FINGER PROTEIN"/>
    <property type="match status" value="1"/>
</dbReference>
<name>A0AAW1TIU2_9CUCU</name>
<evidence type="ECO:0000256" key="7">
    <source>
        <dbReference type="ARBA" id="ARBA00023242"/>
    </source>
</evidence>
<dbReference type="GO" id="GO:0008270">
    <property type="term" value="F:zinc ion binding"/>
    <property type="evidence" value="ECO:0007669"/>
    <property type="project" value="UniProtKB-KW"/>
</dbReference>
<comment type="subcellular location">
    <subcellularLocation>
        <location evidence="1">Nucleus</location>
    </subcellularLocation>
</comment>
<dbReference type="EMBL" id="JARQZJ010000001">
    <property type="protein sequence ID" value="KAK9869605.1"/>
    <property type="molecule type" value="Genomic_DNA"/>
</dbReference>
<keyword evidence="11" id="KW-1185">Reference proteome</keyword>
<keyword evidence="7" id="KW-0539">Nucleus</keyword>
<dbReference type="SMART" id="SM00355">
    <property type="entry name" value="ZnF_C2H2"/>
    <property type="match status" value="4"/>
</dbReference>
<evidence type="ECO:0000256" key="1">
    <source>
        <dbReference type="ARBA" id="ARBA00004123"/>
    </source>
</evidence>
<evidence type="ECO:0000256" key="6">
    <source>
        <dbReference type="ARBA" id="ARBA00023125"/>
    </source>
</evidence>
<evidence type="ECO:0000313" key="11">
    <source>
        <dbReference type="Proteomes" id="UP001431783"/>
    </source>
</evidence>
<dbReference type="AlphaFoldDB" id="A0AAW1TIU2"/>
<keyword evidence="4 8" id="KW-0863">Zinc-finger</keyword>
<gene>
    <name evidence="10" type="ORF">WA026_003354</name>
</gene>
<reference evidence="10 11" key="1">
    <citation type="submission" date="2023-03" db="EMBL/GenBank/DDBJ databases">
        <title>Genome insight into feeding habits of ladybird beetles.</title>
        <authorList>
            <person name="Li H.-S."/>
            <person name="Huang Y.-H."/>
            <person name="Pang H."/>
        </authorList>
    </citation>
    <scope>NUCLEOTIDE SEQUENCE [LARGE SCALE GENOMIC DNA]</scope>
    <source>
        <strain evidence="10">SYSU_2023b</strain>
        <tissue evidence="10">Whole body</tissue>
    </source>
</reference>
<sequence>MENCETERICRLCLGKDQSLCSDCAFCLDCFNCLKGIYVFKRKCLQTEEKIRLYLENCDRSNVNLKHIVECVSMIKEGGSIICRSCLSISAELITVHIDNSNFGLILKNMLMTCIPEMDLNLLDNPIICTQCTDLLKEFYSFKSKCLQTEEEIVTFKEDTKTQIVNLAGLIKTQECKENETREQIAADNKLKFELDHTSIGNIGKIDISPEMKIKTEKLDCVESNLVERNSEDSNKNFKPEGHFHFVNCGFIEKNEESHEPPMNEEDPNLPIRLQALSENATNPHVDTLPWHTCDTCSYQSKWKHHLERHKQVHEAELNHNRSFKCFKCGFVAQYKHALLRHSTMEHGDWFKCAECDYQTKWKRSYNQHLLNHKGGQIWHHCDLCPYKTKWKYHLKRHMVTHQ</sequence>
<keyword evidence="3" id="KW-0677">Repeat</keyword>
<dbReference type="Proteomes" id="UP001431783">
    <property type="component" value="Unassembled WGS sequence"/>
</dbReference>
<proteinExistence type="predicted"/>
<accession>A0AAW1TIU2</accession>
<keyword evidence="5" id="KW-0862">Zinc</keyword>
<evidence type="ECO:0000256" key="2">
    <source>
        <dbReference type="ARBA" id="ARBA00022723"/>
    </source>
</evidence>